<protein>
    <submittedName>
        <fullName evidence="1">Uncharacterized protein</fullName>
    </submittedName>
</protein>
<comment type="caution">
    <text evidence="1">The sequence shown here is derived from an EMBL/GenBank/DDBJ whole genome shotgun (WGS) entry which is preliminary data.</text>
</comment>
<organism evidence="1 2">
    <name type="scientific">Ferrimonas pelagia</name>
    <dbReference type="NCBI Taxonomy" id="1177826"/>
    <lineage>
        <taxon>Bacteria</taxon>
        <taxon>Pseudomonadati</taxon>
        <taxon>Pseudomonadota</taxon>
        <taxon>Gammaproteobacteria</taxon>
        <taxon>Alteromonadales</taxon>
        <taxon>Ferrimonadaceae</taxon>
        <taxon>Ferrimonas</taxon>
    </lineage>
</organism>
<name>A0ABP9FFY6_9GAMM</name>
<reference evidence="2" key="1">
    <citation type="journal article" date="2019" name="Int. J. Syst. Evol. Microbiol.">
        <title>The Global Catalogue of Microorganisms (GCM) 10K type strain sequencing project: providing services to taxonomists for standard genome sequencing and annotation.</title>
        <authorList>
            <consortium name="The Broad Institute Genomics Platform"/>
            <consortium name="The Broad Institute Genome Sequencing Center for Infectious Disease"/>
            <person name="Wu L."/>
            <person name="Ma J."/>
        </authorList>
    </citation>
    <scope>NUCLEOTIDE SEQUENCE [LARGE SCALE GENOMIC DNA]</scope>
    <source>
        <strain evidence="2">JCM 18401</strain>
    </source>
</reference>
<dbReference type="RefSeq" id="WP_345337293.1">
    <property type="nucleotide sequence ID" value="NZ_BAABJZ010000105.1"/>
</dbReference>
<keyword evidence="2" id="KW-1185">Reference proteome</keyword>
<dbReference type="Proteomes" id="UP001499988">
    <property type="component" value="Unassembled WGS sequence"/>
</dbReference>
<accession>A0ABP9FFY6</accession>
<dbReference type="EMBL" id="BAABJZ010000105">
    <property type="protein sequence ID" value="GAA4902050.1"/>
    <property type="molecule type" value="Genomic_DNA"/>
</dbReference>
<evidence type="ECO:0000313" key="1">
    <source>
        <dbReference type="EMBL" id="GAA4902050.1"/>
    </source>
</evidence>
<proteinExistence type="predicted"/>
<evidence type="ECO:0000313" key="2">
    <source>
        <dbReference type="Proteomes" id="UP001499988"/>
    </source>
</evidence>
<sequence length="139" mass="15571">MNTQKNTYHFSLVLSSSHVTLDLAEVLAPFGMTRVLTETVNQTTYLDIEAEGYDLGESMLEAIEQVEQAQPQLSIEFVCENSFYRALCKEERALANAPQNGRALYLPTEGKVDPIRAQNTIAIHRINRALQARKALTQS</sequence>
<gene>
    <name evidence="1" type="ORF">GCM10023333_40150</name>
</gene>